<evidence type="ECO:0000313" key="5">
    <source>
        <dbReference type="Proteomes" id="UP001501358"/>
    </source>
</evidence>
<dbReference type="InterPro" id="IPR051324">
    <property type="entry name" value="Stress/Tellurium_Resist"/>
</dbReference>
<evidence type="ECO:0000256" key="1">
    <source>
        <dbReference type="ARBA" id="ARBA00008775"/>
    </source>
</evidence>
<feature type="region of interest" description="Disordered" evidence="2">
    <location>
        <begin position="204"/>
        <end position="230"/>
    </location>
</feature>
<keyword evidence="5" id="KW-1185">Reference proteome</keyword>
<evidence type="ECO:0000259" key="3">
    <source>
        <dbReference type="Pfam" id="PF02342"/>
    </source>
</evidence>
<sequence>MAVELVRGQNLPLPGTRLRVAVRAAEPVVVAAVLADATGRARGTDRVAHPGAPALPGVAVPAGAAARHEVAVDLEALPPGTERLAVVLVLPGGRFGAAEAPYASVEDAEGGTVAGFALSGLGEETAVVAVELYRRQGVWKVRAVGQGYAGGFGELLADQGLAPAPQVLRAVADAGRAVGGPVAGAAAAGAAGEHGAVGGAAEALATGSPADESPATGAPAAGPDPGRPTEERLYRQVWGMFEDLARAVAAYRSAVDFAESRMERELERVLDDPAARIGTAAAAAREAARTRCAELVERARAVLDRDVLQLAEEADEVEPALPAALARWDSPAWSAFRAPAEAPRALRLGDLTVPEAPGLRIPMLVGLPLERGLWVDSGRGEEGAGDLAPEEADALALAVAVALVVRLTAAHPAGGPALEVVDPAGTAMPALAPLLAAGVLREPPAPGAAGVSETLERLVRRVDLVQMAVRGGAVDALPPGLDPAGLLLLVHDFPHGFDDRSITRLRYLADEGPAAGVHLLMVADREEAAGHGPLLDPLWRSLLRLTPVPEAHLADPWVGHAWTFHPLLPESGSTVLDRAARASAEARRASGR</sequence>
<dbReference type="EMBL" id="BAAATA010000005">
    <property type="protein sequence ID" value="GAA2477733.1"/>
    <property type="molecule type" value="Genomic_DNA"/>
</dbReference>
<evidence type="ECO:0000256" key="2">
    <source>
        <dbReference type="SAM" id="MobiDB-lite"/>
    </source>
</evidence>
<comment type="caution">
    <text evidence="4">The sequence shown here is derived from an EMBL/GenBank/DDBJ whole genome shotgun (WGS) entry which is preliminary data.</text>
</comment>
<accession>A0ABP5YE29</accession>
<gene>
    <name evidence="4" type="ORF">GCM10010406_12330</name>
</gene>
<dbReference type="RefSeq" id="WP_344382083.1">
    <property type="nucleotide sequence ID" value="NZ_BAAATA010000005.1"/>
</dbReference>
<evidence type="ECO:0000313" key="4">
    <source>
        <dbReference type="EMBL" id="GAA2477733.1"/>
    </source>
</evidence>
<protein>
    <recommendedName>
        <fullName evidence="3">TerD domain-containing protein</fullName>
    </recommendedName>
</protein>
<dbReference type="Gene3D" id="2.60.60.30">
    <property type="entry name" value="sav2460 like domains"/>
    <property type="match status" value="1"/>
</dbReference>
<organism evidence="4 5">
    <name type="scientific">Streptomyces thermolineatus</name>
    <dbReference type="NCBI Taxonomy" id="44033"/>
    <lineage>
        <taxon>Bacteria</taxon>
        <taxon>Bacillati</taxon>
        <taxon>Actinomycetota</taxon>
        <taxon>Actinomycetes</taxon>
        <taxon>Kitasatosporales</taxon>
        <taxon>Streptomycetaceae</taxon>
        <taxon>Streptomyces</taxon>
    </lineage>
</organism>
<dbReference type="CDD" id="cd06974">
    <property type="entry name" value="TerD_like"/>
    <property type="match status" value="1"/>
</dbReference>
<dbReference type="Pfam" id="PF02342">
    <property type="entry name" value="TerD"/>
    <property type="match status" value="1"/>
</dbReference>
<feature type="domain" description="TerD" evidence="3">
    <location>
        <begin position="62"/>
        <end position="157"/>
    </location>
</feature>
<proteinExistence type="inferred from homology"/>
<comment type="similarity">
    <text evidence="1">Belongs to the CAPAB/TerDEXZ family.</text>
</comment>
<dbReference type="PANTHER" id="PTHR32097">
    <property type="entry name" value="CAMP-BINDING PROTEIN 1-RELATED"/>
    <property type="match status" value="1"/>
</dbReference>
<dbReference type="InterPro" id="IPR003325">
    <property type="entry name" value="TerD"/>
</dbReference>
<dbReference type="PANTHER" id="PTHR32097:SF4">
    <property type="entry name" value="GENERAL STRESS PROTEIN 16U"/>
    <property type="match status" value="1"/>
</dbReference>
<dbReference type="Proteomes" id="UP001501358">
    <property type="component" value="Unassembled WGS sequence"/>
</dbReference>
<reference evidence="5" key="1">
    <citation type="journal article" date="2019" name="Int. J. Syst. Evol. Microbiol.">
        <title>The Global Catalogue of Microorganisms (GCM) 10K type strain sequencing project: providing services to taxonomists for standard genome sequencing and annotation.</title>
        <authorList>
            <consortium name="The Broad Institute Genomics Platform"/>
            <consortium name="The Broad Institute Genome Sequencing Center for Infectious Disease"/>
            <person name="Wu L."/>
            <person name="Ma J."/>
        </authorList>
    </citation>
    <scope>NUCLEOTIDE SEQUENCE [LARGE SCALE GENOMIC DNA]</scope>
    <source>
        <strain evidence="5">JCM 6307</strain>
    </source>
</reference>
<name>A0ABP5YE29_9ACTN</name>
<feature type="compositionally biased region" description="Low complexity" evidence="2">
    <location>
        <begin position="214"/>
        <end position="224"/>
    </location>
</feature>